<dbReference type="PANTHER" id="PTHR30429">
    <property type="entry name" value="D-METHIONINE-BINDING LIPOPROTEIN METQ"/>
    <property type="match status" value="1"/>
</dbReference>
<evidence type="ECO:0000256" key="2">
    <source>
        <dbReference type="ARBA" id="ARBA00022729"/>
    </source>
</evidence>
<dbReference type="Proteomes" id="UP000190328">
    <property type="component" value="Unassembled WGS sequence"/>
</dbReference>
<evidence type="ECO:0000256" key="4">
    <source>
        <dbReference type="ARBA" id="ARBA00023139"/>
    </source>
</evidence>
<dbReference type="Pfam" id="PF03180">
    <property type="entry name" value="Lipoprotein_9"/>
    <property type="match status" value="1"/>
</dbReference>
<protein>
    <recommendedName>
        <fullName evidence="6">Lipoprotein</fullName>
    </recommendedName>
</protein>
<dbReference type="EMBL" id="FUXI01000006">
    <property type="protein sequence ID" value="SJZ55578.1"/>
    <property type="molecule type" value="Genomic_DNA"/>
</dbReference>
<proteinExistence type="inferred from homology"/>
<feature type="lipid moiety-binding region" description="S-diacylglycerol cysteine" evidence="7">
    <location>
        <position position="24"/>
    </location>
</feature>
<dbReference type="RefSeq" id="WP_078806667.1">
    <property type="nucleotide sequence ID" value="NZ_FUXI01000006.1"/>
</dbReference>
<dbReference type="GO" id="GO:0016020">
    <property type="term" value="C:membrane"/>
    <property type="evidence" value="ECO:0007669"/>
    <property type="project" value="UniProtKB-SubCell"/>
</dbReference>
<evidence type="ECO:0000256" key="5">
    <source>
        <dbReference type="ARBA" id="ARBA00023288"/>
    </source>
</evidence>
<dbReference type="PANTHER" id="PTHR30429:SF0">
    <property type="entry name" value="METHIONINE-BINDING LIPOPROTEIN METQ"/>
    <property type="match status" value="1"/>
</dbReference>
<evidence type="ECO:0000256" key="7">
    <source>
        <dbReference type="PIRSR" id="PIRSR002854-1"/>
    </source>
</evidence>
<dbReference type="PIRSF" id="PIRSF002854">
    <property type="entry name" value="MetQ"/>
    <property type="match status" value="1"/>
</dbReference>
<evidence type="ECO:0000256" key="1">
    <source>
        <dbReference type="ARBA" id="ARBA00004635"/>
    </source>
</evidence>
<keyword evidence="10" id="KW-1185">Reference proteome</keyword>
<sequence length="281" mass="31026">MKLNKKITGLLAVLALATFALSACGAKQNDSSGDSKKLIIGASPTPHAEILNHVKADLKKEGYELEVKVFDDYVLPNKALEDGSIDANYFQHIPYLNLQIKENGYKFENAGAVHLEPIGIYSKDLKDIKDLKEGSTLITSNSQSDWGRIITILKEAGIVDVKEGVDLQTATFEDIEKNPKHLKFNHTLNPEVLTTAYKNNEAPLIAINSNFALTADLNPTKDALLLEKDNSPYVNVIAVREGDKDKPAVKALEKVLHKKEVQDWILKKWNGSVKPVAEDAK</sequence>
<evidence type="ECO:0000256" key="3">
    <source>
        <dbReference type="ARBA" id="ARBA00023136"/>
    </source>
</evidence>
<gene>
    <name evidence="9" type="ORF">SAMN02745116_00712</name>
</gene>
<dbReference type="InterPro" id="IPR004872">
    <property type="entry name" value="Lipoprotein_NlpA"/>
</dbReference>
<feature type="chain" id="PRO_5039320526" description="Lipoprotein" evidence="8">
    <location>
        <begin position="23"/>
        <end position="281"/>
    </location>
</feature>
<dbReference type="OrthoDB" id="9812878at2"/>
<organism evidence="9 10">
    <name type="scientific">Pilibacter termitis</name>
    <dbReference type="NCBI Taxonomy" id="263852"/>
    <lineage>
        <taxon>Bacteria</taxon>
        <taxon>Bacillati</taxon>
        <taxon>Bacillota</taxon>
        <taxon>Bacilli</taxon>
        <taxon>Lactobacillales</taxon>
        <taxon>Enterococcaceae</taxon>
        <taxon>Pilibacter</taxon>
    </lineage>
</organism>
<accession>A0A1T4LM21</accession>
<feature type="signal peptide" evidence="8">
    <location>
        <begin position="1"/>
        <end position="22"/>
    </location>
</feature>
<evidence type="ECO:0000256" key="6">
    <source>
        <dbReference type="PIRNR" id="PIRNR002854"/>
    </source>
</evidence>
<dbReference type="Gene3D" id="3.40.190.10">
    <property type="entry name" value="Periplasmic binding protein-like II"/>
    <property type="match status" value="2"/>
</dbReference>
<dbReference type="SUPFAM" id="SSF53850">
    <property type="entry name" value="Periplasmic binding protein-like II"/>
    <property type="match status" value="1"/>
</dbReference>
<reference evidence="9 10" key="1">
    <citation type="submission" date="2017-02" db="EMBL/GenBank/DDBJ databases">
        <authorList>
            <person name="Peterson S.W."/>
        </authorList>
    </citation>
    <scope>NUCLEOTIDE SEQUENCE [LARGE SCALE GENOMIC DNA]</scope>
    <source>
        <strain evidence="9 10">ATCC BAA-1030</strain>
    </source>
</reference>
<dbReference type="PROSITE" id="PS51257">
    <property type="entry name" value="PROKAR_LIPOPROTEIN"/>
    <property type="match status" value="1"/>
</dbReference>
<evidence type="ECO:0000256" key="8">
    <source>
        <dbReference type="SAM" id="SignalP"/>
    </source>
</evidence>
<comment type="similarity">
    <text evidence="6">Belongs to the nlpA lipoprotein family.</text>
</comment>
<name>A0A1T4LM21_9ENTE</name>
<keyword evidence="3" id="KW-0472">Membrane</keyword>
<evidence type="ECO:0000313" key="9">
    <source>
        <dbReference type="EMBL" id="SJZ55578.1"/>
    </source>
</evidence>
<keyword evidence="4" id="KW-0564">Palmitate</keyword>
<keyword evidence="2 8" id="KW-0732">Signal</keyword>
<evidence type="ECO:0000313" key="10">
    <source>
        <dbReference type="Proteomes" id="UP000190328"/>
    </source>
</evidence>
<dbReference type="STRING" id="263852.SAMN02745116_00712"/>
<dbReference type="AlphaFoldDB" id="A0A1T4LM21"/>
<keyword evidence="5 6" id="KW-0449">Lipoprotein</keyword>
<comment type="subcellular location">
    <subcellularLocation>
        <location evidence="1">Membrane</location>
        <topology evidence="1">Lipid-anchor</topology>
    </subcellularLocation>
</comment>